<evidence type="ECO:0000256" key="1">
    <source>
        <dbReference type="ARBA" id="ARBA00007487"/>
    </source>
</evidence>
<evidence type="ECO:0000256" key="6">
    <source>
        <dbReference type="RuleBase" id="RU366026"/>
    </source>
</evidence>
<reference evidence="8 9" key="1">
    <citation type="journal article" date="2016" name="Nat. Commun.">
        <title>Thousands of microbial genomes shed light on interconnected biogeochemical processes in an aquifer system.</title>
        <authorList>
            <person name="Anantharaman K."/>
            <person name="Brown C.T."/>
            <person name="Hug L.A."/>
            <person name="Sharon I."/>
            <person name="Castelle C.J."/>
            <person name="Probst A.J."/>
            <person name="Thomas B.C."/>
            <person name="Singh A."/>
            <person name="Wilkins M.J."/>
            <person name="Karaoz U."/>
            <person name="Brodie E.L."/>
            <person name="Williams K.H."/>
            <person name="Hubbard S.S."/>
            <person name="Banfield J.F."/>
        </authorList>
    </citation>
    <scope>NUCLEOTIDE SEQUENCE [LARGE SCALE GENOMIC DNA]</scope>
</reference>
<comment type="catalytic activity">
    <reaction evidence="6">
        <text>2 cob(II)yrinate a,c diamide + reduced [electron-transfer flavoprotein] + 2 ATP = 2 adenosylcob(III)yrinate a,c-diamide + 2 triphosphate + oxidized [electron-transfer flavoprotein] + 3 H(+)</text>
        <dbReference type="Rhea" id="RHEA:11528"/>
        <dbReference type="Rhea" id="RHEA-COMP:10685"/>
        <dbReference type="Rhea" id="RHEA-COMP:10686"/>
        <dbReference type="ChEBI" id="CHEBI:15378"/>
        <dbReference type="ChEBI" id="CHEBI:18036"/>
        <dbReference type="ChEBI" id="CHEBI:30616"/>
        <dbReference type="ChEBI" id="CHEBI:57692"/>
        <dbReference type="ChEBI" id="CHEBI:58307"/>
        <dbReference type="ChEBI" id="CHEBI:58503"/>
        <dbReference type="ChEBI" id="CHEBI:58537"/>
        <dbReference type="EC" id="2.5.1.17"/>
    </reaction>
</comment>
<organism evidence="8 9">
    <name type="scientific">Candidatus Blackburnbacteria bacterium RIFCSPHIGHO2_02_FULL_44_20</name>
    <dbReference type="NCBI Taxonomy" id="1797516"/>
    <lineage>
        <taxon>Bacteria</taxon>
        <taxon>Candidatus Blackburniibacteriota</taxon>
    </lineage>
</organism>
<dbReference type="InterPro" id="IPR036451">
    <property type="entry name" value="CblAdoTrfase-like_sf"/>
</dbReference>
<dbReference type="InterPro" id="IPR016030">
    <property type="entry name" value="CblAdoTrfase-like"/>
</dbReference>
<evidence type="ECO:0000256" key="2">
    <source>
        <dbReference type="ARBA" id="ARBA00011233"/>
    </source>
</evidence>
<dbReference type="EMBL" id="MHBZ01000013">
    <property type="protein sequence ID" value="OGY11663.1"/>
    <property type="molecule type" value="Genomic_DNA"/>
</dbReference>
<dbReference type="FunFam" id="1.20.1200.10:FF:000001">
    <property type="entry name" value="Cob(I)yrinic acid a,c-diamide adenosyltransferase"/>
    <property type="match status" value="1"/>
</dbReference>
<dbReference type="Gene3D" id="1.20.1200.10">
    <property type="entry name" value="Cobalamin adenosyltransferase-like"/>
    <property type="match status" value="1"/>
</dbReference>
<evidence type="ECO:0000256" key="5">
    <source>
        <dbReference type="ARBA" id="ARBA00022840"/>
    </source>
</evidence>
<dbReference type="PANTHER" id="PTHR12213:SF0">
    <property type="entry name" value="CORRINOID ADENOSYLTRANSFERASE MMAB"/>
    <property type="match status" value="1"/>
</dbReference>
<evidence type="ECO:0000313" key="8">
    <source>
        <dbReference type="EMBL" id="OGY11663.1"/>
    </source>
</evidence>
<evidence type="ECO:0000259" key="7">
    <source>
        <dbReference type="Pfam" id="PF01923"/>
    </source>
</evidence>
<dbReference type="Proteomes" id="UP000178319">
    <property type="component" value="Unassembled WGS sequence"/>
</dbReference>
<sequence length="181" mass="19935">MAIYTKKGDQGTTGLFGASVRVEKDSLRIEALGSIDELNCQIGVVISSLLESQISLRDELLSIQEDIFEIAAELATSKGVEPPYTCDSDKTRRLESFIDLQEGGLPVLANFIFPGGSVAGAFLHMARSICRRAERAIVRLSAREDVNASIARYLNRLSDYLFMAARLANHLSRTPEAVWKK</sequence>
<gene>
    <name evidence="8" type="ORF">A3D26_00935</name>
</gene>
<comment type="pathway">
    <text evidence="6">Cofactor biosynthesis; adenosylcobalamin biosynthesis; adenosylcobalamin from cob(II)yrinate a,c-diamide: step 2/7.</text>
</comment>
<comment type="catalytic activity">
    <reaction evidence="6">
        <text>2 cob(II)alamin + reduced [electron-transfer flavoprotein] + 2 ATP = 2 adenosylcob(III)alamin + 2 triphosphate + oxidized [electron-transfer flavoprotein] + 3 H(+)</text>
        <dbReference type="Rhea" id="RHEA:28671"/>
        <dbReference type="Rhea" id="RHEA-COMP:10685"/>
        <dbReference type="Rhea" id="RHEA-COMP:10686"/>
        <dbReference type="ChEBI" id="CHEBI:15378"/>
        <dbReference type="ChEBI" id="CHEBI:16304"/>
        <dbReference type="ChEBI" id="CHEBI:18036"/>
        <dbReference type="ChEBI" id="CHEBI:18408"/>
        <dbReference type="ChEBI" id="CHEBI:30616"/>
        <dbReference type="ChEBI" id="CHEBI:57692"/>
        <dbReference type="ChEBI" id="CHEBI:58307"/>
        <dbReference type="EC" id="2.5.1.17"/>
    </reaction>
</comment>
<keyword evidence="6" id="KW-0169">Cobalamin biosynthesis</keyword>
<dbReference type="AlphaFoldDB" id="A0A1G1V8H4"/>
<name>A0A1G1V8H4_9BACT</name>
<accession>A0A1G1V8H4</accession>
<dbReference type="SUPFAM" id="SSF89028">
    <property type="entry name" value="Cobalamin adenosyltransferase-like"/>
    <property type="match status" value="1"/>
</dbReference>
<protein>
    <recommendedName>
        <fullName evidence="6">Corrinoid adenosyltransferase</fullName>
        <ecNumber evidence="6">2.5.1.17</ecNumber>
    </recommendedName>
    <alternativeName>
        <fullName evidence="6">Cob(II)alamin adenosyltransferase</fullName>
    </alternativeName>
    <alternativeName>
        <fullName evidence="6">Cob(II)yrinic acid a,c-diamide adenosyltransferase</fullName>
    </alternativeName>
    <alternativeName>
        <fullName evidence="6">Cobinamide/cobalamin adenosyltransferase</fullName>
    </alternativeName>
</protein>
<dbReference type="EC" id="2.5.1.17" evidence="6"/>
<keyword evidence="3 6" id="KW-0808">Transferase</keyword>
<comment type="similarity">
    <text evidence="1 6">Belongs to the Cob(I)alamin adenosyltransferase family.</text>
</comment>
<feature type="domain" description="Cobalamin adenosyltransferase-like" evidence="7">
    <location>
        <begin position="3"/>
        <end position="167"/>
    </location>
</feature>
<comment type="subunit">
    <text evidence="2">Homotrimer.</text>
</comment>
<dbReference type="GO" id="GO:0005524">
    <property type="term" value="F:ATP binding"/>
    <property type="evidence" value="ECO:0007669"/>
    <property type="project" value="UniProtKB-UniRule"/>
</dbReference>
<evidence type="ECO:0000313" key="9">
    <source>
        <dbReference type="Proteomes" id="UP000178319"/>
    </source>
</evidence>
<dbReference type="GO" id="GO:0008817">
    <property type="term" value="F:corrinoid adenosyltransferase activity"/>
    <property type="evidence" value="ECO:0007669"/>
    <property type="project" value="UniProtKB-UniRule"/>
</dbReference>
<evidence type="ECO:0000256" key="4">
    <source>
        <dbReference type="ARBA" id="ARBA00022741"/>
    </source>
</evidence>
<keyword evidence="4 6" id="KW-0547">Nucleotide-binding</keyword>
<dbReference type="UniPathway" id="UPA00148">
    <property type="reaction ID" value="UER00233"/>
</dbReference>
<dbReference type="NCBIfam" id="TIGR00636">
    <property type="entry name" value="PduO_Nterm"/>
    <property type="match status" value="1"/>
</dbReference>
<comment type="caution">
    <text evidence="8">The sequence shown here is derived from an EMBL/GenBank/DDBJ whole genome shotgun (WGS) entry which is preliminary data.</text>
</comment>
<keyword evidence="5 6" id="KW-0067">ATP-binding</keyword>
<dbReference type="Pfam" id="PF01923">
    <property type="entry name" value="Cob_adeno_trans"/>
    <property type="match status" value="1"/>
</dbReference>
<proteinExistence type="inferred from homology"/>
<evidence type="ECO:0000256" key="3">
    <source>
        <dbReference type="ARBA" id="ARBA00022679"/>
    </source>
</evidence>
<dbReference type="GO" id="GO:0009236">
    <property type="term" value="P:cobalamin biosynthetic process"/>
    <property type="evidence" value="ECO:0007669"/>
    <property type="project" value="UniProtKB-UniRule"/>
</dbReference>
<dbReference type="InterPro" id="IPR029499">
    <property type="entry name" value="PduO-typ"/>
</dbReference>
<dbReference type="PANTHER" id="PTHR12213">
    <property type="entry name" value="CORRINOID ADENOSYLTRANSFERASE"/>
    <property type="match status" value="1"/>
</dbReference>
<dbReference type="STRING" id="1797516.A3D26_00935"/>